<sequence>MHGTGYYARYAALRQLLAGFAATLRGAPFQILSIGAGFDTSFWQLQGSTLDIRAYTEIDVPAVCLSKARIIGRNPELMRGLQGEGARASAAEVGARFQSTGPQIENLPRQHPAAPSSALDSSPAVLKCGAYRLAAADLRHPDQVERALAAVEFDPSLPCFVLSECVLVYLEPEESAALLRQLARALPTVASKRLLDAGWDRAGALDMNAVYRRRIERLEIFDEFEEWNLIQAHYCIALGIKDGQGVLQGFGLEHVFHS</sequence>
<evidence type="ECO:0000256" key="4">
    <source>
        <dbReference type="ARBA" id="ARBA00022679"/>
    </source>
</evidence>
<gene>
    <name evidence="8" type="ORF">QBZ16_001699</name>
</gene>
<dbReference type="GO" id="GO:0005737">
    <property type="term" value="C:cytoplasm"/>
    <property type="evidence" value="ECO:0007669"/>
    <property type="project" value="UniProtKB-SubCell"/>
</dbReference>
<dbReference type="EC" id="2.1.1.233" evidence="6"/>
<dbReference type="InterPro" id="IPR016651">
    <property type="entry name" value="LCMT1"/>
</dbReference>
<evidence type="ECO:0000256" key="3">
    <source>
        <dbReference type="ARBA" id="ARBA00022603"/>
    </source>
</evidence>
<keyword evidence="6" id="KW-0472">Membrane</keyword>
<dbReference type="InterPro" id="IPR029063">
    <property type="entry name" value="SAM-dependent_MTases_sf"/>
</dbReference>
<dbReference type="AlphaFoldDB" id="A0AAD9ID02"/>
<dbReference type="Proteomes" id="UP001255856">
    <property type="component" value="Unassembled WGS sequence"/>
</dbReference>
<dbReference type="PANTHER" id="PTHR13600:SF21">
    <property type="entry name" value="LEUCINE CARBOXYL METHYLTRANSFERASE 1"/>
    <property type="match status" value="1"/>
</dbReference>
<comment type="function">
    <text evidence="6">Involved in brassinosteroid (BR) signaling.</text>
</comment>
<evidence type="ECO:0000256" key="7">
    <source>
        <dbReference type="PIRSR" id="PIRSR016305-1"/>
    </source>
</evidence>
<dbReference type="GO" id="GO:0032259">
    <property type="term" value="P:methylation"/>
    <property type="evidence" value="ECO:0007669"/>
    <property type="project" value="UniProtKB-KW"/>
</dbReference>
<name>A0AAD9ID02_PROWI</name>
<evidence type="ECO:0000256" key="1">
    <source>
        <dbReference type="ARBA" id="ARBA00000724"/>
    </source>
</evidence>
<evidence type="ECO:0000256" key="5">
    <source>
        <dbReference type="ARBA" id="ARBA00022691"/>
    </source>
</evidence>
<feature type="binding site" evidence="7">
    <location>
        <position position="35"/>
    </location>
    <ligand>
        <name>S-adenosyl-L-methionine</name>
        <dbReference type="ChEBI" id="CHEBI:59789"/>
    </ligand>
</feature>
<dbReference type="GO" id="GO:0016020">
    <property type="term" value="C:membrane"/>
    <property type="evidence" value="ECO:0007669"/>
    <property type="project" value="UniProtKB-SubCell"/>
</dbReference>
<reference evidence="8" key="1">
    <citation type="submission" date="2021-01" db="EMBL/GenBank/DDBJ databases">
        <authorList>
            <person name="Eckstrom K.M.E."/>
        </authorList>
    </citation>
    <scope>NUCLEOTIDE SEQUENCE</scope>
    <source>
        <strain evidence="8">UVCC 0001</strain>
    </source>
</reference>
<organism evidence="8 9">
    <name type="scientific">Prototheca wickerhamii</name>
    <dbReference type="NCBI Taxonomy" id="3111"/>
    <lineage>
        <taxon>Eukaryota</taxon>
        <taxon>Viridiplantae</taxon>
        <taxon>Chlorophyta</taxon>
        <taxon>core chlorophytes</taxon>
        <taxon>Trebouxiophyceae</taxon>
        <taxon>Chlorellales</taxon>
        <taxon>Chlorellaceae</taxon>
        <taxon>Prototheca</taxon>
    </lineage>
</organism>
<evidence type="ECO:0000256" key="2">
    <source>
        <dbReference type="ARBA" id="ARBA00010703"/>
    </source>
</evidence>
<dbReference type="GO" id="GO:0018423">
    <property type="term" value="F:protein C-terminal leucine carboxyl O-methyltransferase activity"/>
    <property type="evidence" value="ECO:0007669"/>
    <property type="project" value="UniProtKB-EC"/>
</dbReference>
<dbReference type="EMBL" id="JASFZW010000014">
    <property type="protein sequence ID" value="KAK2075591.1"/>
    <property type="molecule type" value="Genomic_DNA"/>
</dbReference>
<dbReference type="Gene3D" id="3.40.50.150">
    <property type="entry name" value="Vaccinia Virus protein VP39"/>
    <property type="match status" value="1"/>
</dbReference>
<evidence type="ECO:0000313" key="8">
    <source>
        <dbReference type="EMBL" id="KAK2075591.1"/>
    </source>
</evidence>
<keyword evidence="6" id="KW-0963">Cytoplasm</keyword>
<keyword evidence="5 6" id="KW-0949">S-adenosyl-L-methionine</keyword>
<dbReference type="PANTHER" id="PTHR13600">
    <property type="entry name" value="LEUCINE CARBOXYL METHYLTRANSFERASE"/>
    <property type="match status" value="1"/>
</dbReference>
<evidence type="ECO:0000256" key="6">
    <source>
        <dbReference type="PIRNR" id="PIRNR016305"/>
    </source>
</evidence>
<dbReference type="PIRSF" id="PIRSF016305">
    <property type="entry name" value="LCM_mtfrase"/>
    <property type="match status" value="1"/>
</dbReference>
<evidence type="ECO:0000313" key="9">
    <source>
        <dbReference type="Proteomes" id="UP001255856"/>
    </source>
</evidence>
<feature type="binding site" evidence="7">
    <location>
        <position position="9"/>
    </location>
    <ligand>
        <name>S-adenosyl-L-methionine</name>
        <dbReference type="ChEBI" id="CHEBI:59789"/>
    </ligand>
</feature>
<comment type="similarity">
    <text evidence="2 6">Belongs to the methyltransferase superfamily. LCMT family.</text>
</comment>
<dbReference type="Pfam" id="PF04072">
    <property type="entry name" value="LCM"/>
    <property type="match status" value="1"/>
</dbReference>
<keyword evidence="3 6" id="KW-0489">Methyltransferase</keyword>
<proteinExistence type="inferred from homology"/>
<keyword evidence="9" id="KW-1185">Reference proteome</keyword>
<keyword evidence="4 6" id="KW-0808">Transferase</keyword>
<dbReference type="InterPro" id="IPR007213">
    <property type="entry name" value="Ppm1/Ppm2/Tcmp"/>
</dbReference>
<comment type="catalytic activity">
    <reaction evidence="1 6">
        <text>[phosphatase 2A protein]-C-terminal L-leucine + S-adenosyl-L-methionine = [phosphatase 2A protein]-C-terminal L-leucine methyl ester + S-adenosyl-L-homocysteine</text>
        <dbReference type="Rhea" id="RHEA:48544"/>
        <dbReference type="Rhea" id="RHEA-COMP:12134"/>
        <dbReference type="Rhea" id="RHEA-COMP:12135"/>
        <dbReference type="ChEBI" id="CHEBI:57856"/>
        <dbReference type="ChEBI" id="CHEBI:59789"/>
        <dbReference type="ChEBI" id="CHEBI:90516"/>
        <dbReference type="ChEBI" id="CHEBI:90517"/>
        <dbReference type="EC" id="2.1.1.233"/>
    </reaction>
</comment>
<accession>A0AAD9ID02</accession>
<comment type="subcellular location">
    <subcellularLocation>
        <location evidence="6">Cytoplasm</location>
    </subcellularLocation>
    <subcellularLocation>
        <location evidence="6">Membrane</location>
        <topology evidence="6">Peripheral membrane protein</topology>
    </subcellularLocation>
</comment>
<protein>
    <recommendedName>
        <fullName evidence="6">Leucine carboxyl methyltransferase 1 homolog</fullName>
        <ecNumber evidence="6">2.1.1.233</ecNumber>
    </recommendedName>
</protein>
<comment type="caution">
    <text evidence="8">The sequence shown here is derived from an EMBL/GenBank/DDBJ whole genome shotgun (WGS) entry which is preliminary data.</text>
</comment>
<dbReference type="SUPFAM" id="SSF53335">
    <property type="entry name" value="S-adenosyl-L-methionine-dependent methyltransferases"/>
    <property type="match status" value="1"/>
</dbReference>